<reference evidence="2" key="1">
    <citation type="journal article" date="2019" name="Int. J. Syst. Evol. Microbiol.">
        <title>The Global Catalogue of Microorganisms (GCM) 10K type strain sequencing project: providing services to taxonomists for standard genome sequencing and annotation.</title>
        <authorList>
            <consortium name="The Broad Institute Genomics Platform"/>
            <consortium name="The Broad Institute Genome Sequencing Center for Infectious Disease"/>
            <person name="Wu L."/>
            <person name="Ma J."/>
        </authorList>
    </citation>
    <scope>NUCLEOTIDE SEQUENCE [LARGE SCALE GENOMIC DNA]</scope>
    <source>
        <strain evidence="2">CCUG 53519</strain>
    </source>
</reference>
<dbReference type="EMBL" id="JBHTKX010000015">
    <property type="protein sequence ID" value="MFD1131741.1"/>
    <property type="molecule type" value="Genomic_DNA"/>
</dbReference>
<keyword evidence="2" id="KW-1185">Reference proteome</keyword>
<evidence type="ECO:0000313" key="2">
    <source>
        <dbReference type="Proteomes" id="UP001597169"/>
    </source>
</evidence>
<evidence type="ECO:0000313" key="1">
    <source>
        <dbReference type="EMBL" id="MFD1131741.1"/>
    </source>
</evidence>
<sequence length="506" mass="58079">MAKYRNNSQKIGELGEDLFRIYAQRSLNLIPNKLERDYGIDFSCQIGSESTSHKQSMHAEFLLVNVKSSANDIPSSNLNKADMEFTLKSTQPLVFILVDTLKNEIYHRFFDEKLLLEFHERLSKKKNSFRLDPSKMSNDVDHFIEQLSIIKKRSYQNKLDLLKVQLELQKLIGDMKLSISQSEEGSVAIVEVNQVEDLFDKTHKLFPRVRTSFLSEDLNKLSLPQSTFKNIFQHTDDIADSLSVIAPLVYDVCRVTLMRKGKEIATCQFEIRGFGDETAYYHPSGLSLSVSRRRKAEDNQFRHYTEVIITEKNADSMFNYPELINFLGKIRPGDTINQLSVSESWPILLYLGEVVRHLPKIYDALAVEPCVQLNALENKETWFSYMFVAKLLFDKKSTLHYNPETDNSTLKVIKNKIHCPFIICLPEGQFVLIMEFDSELYREESGRIVGIKSTRNPIAKSCIAIESIGISNPIFLLTEEVAFMFSADKQQAEIIDNPLGIRSIVL</sequence>
<name>A0ABW3Q879_9BACL</name>
<accession>A0ABW3Q879</accession>
<dbReference type="Proteomes" id="UP001597169">
    <property type="component" value="Unassembled WGS sequence"/>
</dbReference>
<dbReference type="RefSeq" id="WP_090727670.1">
    <property type="nucleotide sequence ID" value="NZ_JBHTKX010000015.1"/>
</dbReference>
<comment type="caution">
    <text evidence="1">The sequence shown here is derived from an EMBL/GenBank/DDBJ whole genome shotgun (WGS) entry which is preliminary data.</text>
</comment>
<protein>
    <submittedName>
        <fullName evidence="1">DUF4365 domain-containing protein</fullName>
    </submittedName>
</protein>
<proteinExistence type="predicted"/>
<organism evidence="1 2">
    <name type="scientific">Paenibacillus provencensis</name>
    <dbReference type="NCBI Taxonomy" id="441151"/>
    <lineage>
        <taxon>Bacteria</taxon>
        <taxon>Bacillati</taxon>
        <taxon>Bacillota</taxon>
        <taxon>Bacilli</taxon>
        <taxon>Bacillales</taxon>
        <taxon>Paenibacillaceae</taxon>
        <taxon>Paenibacillus</taxon>
    </lineage>
</organism>
<gene>
    <name evidence="1" type="ORF">ACFQ3J_26915</name>
</gene>